<comment type="catalytic activity">
    <reaction evidence="1">
        <text>a uridine in RNA = a pseudouridine in RNA</text>
        <dbReference type="Rhea" id="RHEA:48348"/>
        <dbReference type="Rhea" id="RHEA-COMP:12068"/>
        <dbReference type="Rhea" id="RHEA-COMP:12069"/>
        <dbReference type="ChEBI" id="CHEBI:65314"/>
        <dbReference type="ChEBI" id="CHEBI:65315"/>
    </reaction>
</comment>
<sequence length="331" mass="37118">MTEEKDNNPKGERIAKLLARAGVGSRRAVERMIEAGMVKQHGKVITTPATLITSTEGITVDGMKVKAPEPARLWIYHKPPGRVTSYHDPEGRPTIFEALPAHMPRVISVGRLDLNTEGLILLTNDGELSRWMELPDTGWLRTYKVRAHGRPSKRKVEEIREGVTIDGVVYREVELDLGEQEKSNLWLTVGIREGKNREVRKLLEYAGLQVTRLIRLSYGPFELGKLERGAVVEVERDALHQLCRPFFEARGIKVAEPEAPKPRAKPKAGWAKPKAKPAGKANPRRERKQRLGKADDKPERSKGRSDSRNSDRRGGGRAASRSTSTRSPRRS</sequence>
<dbReference type="SMART" id="SM00363">
    <property type="entry name" value="S4"/>
    <property type="match status" value="1"/>
</dbReference>
<dbReference type="Gene3D" id="3.30.70.580">
    <property type="entry name" value="Pseudouridine synthase I, catalytic domain, N-terminal subdomain"/>
    <property type="match status" value="1"/>
</dbReference>
<dbReference type="GO" id="GO:0003723">
    <property type="term" value="F:RNA binding"/>
    <property type="evidence" value="ECO:0007669"/>
    <property type="project" value="UniProtKB-KW"/>
</dbReference>
<feature type="region of interest" description="Disordered" evidence="7">
    <location>
        <begin position="257"/>
        <end position="331"/>
    </location>
</feature>
<gene>
    <name evidence="9" type="ORF">FIV46_06765</name>
</gene>
<comment type="caution">
    <text evidence="9">The sequence shown here is derived from an EMBL/GenBank/DDBJ whole genome shotgun (WGS) entry which is preliminary data.</text>
</comment>
<dbReference type="GO" id="GO:0120159">
    <property type="term" value="F:rRNA pseudouridine synthase activity"/>
    <property type="evidence" value="ECO:0007669"/>
    <property type="project" value="UniProtKB-ARBA"/>
</dbReference>
<evidence type="ECO:0000256" key="4">
    <source>
        <dbReference type="ARBA" id="ARBA00023235"/>
    </source>
</evidence>
<evidence type="ECO:0000256" key="7">
    <source>
        <dbReference type="SAM" id="MobiDB-lite"/>
    </source>
</evidence>
<proteinExistence type="inferred from homology"/>
<protein>
    <recommendedName>
        <fullName evidence="6">Pseudouridine synthase</fullName>
        <ecNumber evidence="6">5.4.99.-</ecNumber>
    </recommendedName>
</protein>
<dbReference type="InterPro" id="IPR006145">
    <property type="entry name" value="PsdUridine_synth_RsuA/RluA"/>
</dbReference>
<feature type="domain" description="RNA-binding S4" evidence="8">
    <location>
        <begin position="12"/>
        <end position="71"/>
    </location>
</feature>
<dbReference type="Gene3D" id="3.10.290.10">
    <property type="entry name" value="RNA-binding S4 domain"/>
    <property type="match status" value="1"/>
</dbReference>
<feature type="compositionally biased region" description="Basic and acidic residues" evidence="7">
    <location>
        <begin position="292"/>
        <end position="314"/>
    </location>
</feature>
<evidence type="ECO:0000256" key="3">
    <source>
        <dbReference type="ARBA" id="ARBA00022884"/>
    </source>
</evidence>
<keyword evidence="10" id="KW-1185">Reference proteome</keyword>
<dbReference type="Proteomes" id="UP000319148">
    <property type="component" value="Unassembled WGS sequence"/>
</dbReference>
<evidence type="ECO:0000313" key="9">
    <source>
        <dbReference type="EMBL" id="TPD61903.1"/>
    </source>
</evidence>
<feature type="compositionally biased region" description="Low complexity" evidence="7">
    <location>
        <begin position="267"/>
        <end position="281"/>
    </location>
</feature>
<dbReference type="InterPro" id="IPR050343">
    <property type="entry name" value="RsuA_PseudoU_synthase"/>
</dbReference>
<dbReference type="InterPro" id="IPR020094">
    <property type="entry name" value="TruA/RsuA/RluB/E/F_N"/>
</dbReference>
<dbReference type="InterPro" id="IPR036986">
    <property type="entry name" value="S4_RNA-bd_sf"/>
</dbReference>
<evidence type="ECO:0000259" key="8">
    <source>
        <dbReference type="SMART" id="SM00363"/>
    </source>
</evidence>
<dbReference type="NCBIfam" id="TIGR00093">
    <property type="entry name" value="pseudouridine synthase"/>
    <property type="match status" value="1"/>
</dbReference>
<dbReference type="Gene3D" id="3.30.70.1560">
    <property type="entry name" value="Alpha-L RNA-binding motif"/>
    <property type="match status" value="1"/>
</dbReference>
<evidence type="ECO:0000256" key="1">
    <source>
        <dbReference type="ARBA" id="ARBA00000073"/>
    </source>
</evidence>
<reference evidence="10" key="1">
    <citation type="submission" date="2019-06" db="EMBL/GenBank/DDBJ databases">
        <title>The complete genome of Emcibacter congregatus ZYLT.</title>
        <authorList>
            <person name="Zhao Z."/>
        </authorList>
    </citation>
    <scope>NUCLEOTIDE SEQUENCE [LARGE SCALE GENOMIC DNA]</scope>
    <source>
        <strain evidence="10">MCCC 1A06723</strain>
    </source>
</reference>
<dbReference type="PROSITE" id="PS50889">
    <property type="entry name" value="S4"/>
    <property type="match status" value="1"/>
</dbReference>
<comment type="similarity">
    <text evidence="2 6">Belongs to the pseudouridine synthase RsuA family.</text>
</comment>
<accession>A0A501PN93</accession>
<evidence type="ECO:0000256" key="2">
    <source>
        <dbReference type="ARBA" id="ARBA00008348"/>
    </source>
</evidence>
<organism evidence="9 10">
    <name type="scientific">Emcibacter nanhaiensis</name>
    <dbReference type="NCBI Taxonomy" id="1505037"/>
    <lineage>
        <taxon>Bacteria</taxon>
        <taxon>Pseudomonadati</taxon>
        <taxon>Pseudomonadota</taxon>
        <taxon>Alphaproteobacteria</taxon>
        <taxon>Emcibacterales</taxon>
        <taxon>Emcibacteraceae</taxon>
        <taxon>Emcibacter</taxon>
    </lineage>
</organism>
<dbReference type="RefSeq" id="WP_139939742.1">
    <property type="nucleotide sequence ID" value="NZ_JBHSYP010000003.1"/>
</dbReference>
<dbReference type="InterPro" id="IPR020103">
    <property type="entry name" value="PsdUridine_synth_cat_dom_sf"/>
</dbReference>
<dbReference type="InterPro" id="IPR000748">
    <property type="entry name" value="PsdUridine_synth_RsuA/RluB/E/F"/>
</dbReference>
<evidence type="ECO:0000256" key="5">
    <source>
        <dbReference type="PROSITE-ProRule" id="PRU00182"/>
    </source>
</evidence>
<name>A0A501PN93_9PROT</name>
<dbReference type="EC" id="5.4.99.-" evidence="6"/>
<dbReference type="PANTHER" id="PTHR47683">
    <property type="entry name" value="PSEUDOURIDINE SYNTHASE FAMILY PROTEIN-RELATED"/>
    <property type="match status" value="1"/>
</dbReference>
<dbReference type="CDD" id="cd00165">
    <property type="entry name" value="S4"/>
    <property type="match status" value="1"/>
</dbReference>
<dbReference type="SUPFAM" id="SSF55174">
    <property type="entry name" value="Alpha-L RNA-binding motif"/>
    <property type="match status" value="1"/>
</dbReference>
<dbReference type="PROSITE" id="PS01149">
    <property type="entry name" value="PSI_RSU"/>
    <property type="match status" value="1"/>
</dbReference>
<dbReference type="Pfam" id="PF01479">
    <property type="entry name" value="S4"/>
    <property type="match status" value="1"/>
</dbReference>
<dbReference type="AlphaFoldDB" id="A0A501PN93"/>
<evidence type="ECO:0000313" key="10">
    <source>
        <dbReference type="Proteomes" id="UP000319148"/>
    </source>
</evidence>
<keyword evidence="3 5" id="KW-0694">RNA-binding</keyword>
<evidence type="ECO:0000256" key="6">
    <source>
        <dbReference type="RuleBase" id="RU003887"/>
    </source>
</evidence>
<dbReference type="SUPFAM" id="SSF55120">
    <property type="entry name" value="Pseudouridine synthase"/>
    <property type="match status" value="1"/>
</dbReference>
<keyword evidence="4 6" id="KW-0413">Isomerase</keyword>
<dbReference type="Pfam" id="PF00849">
    <property type="entry name" value="PseudoU_synth_2"/>
    <property type="match status" value="1"/>
</dbReference>
<dbReference type="PANTHER" id="PTHR47683:SF3">
    <property type="entry name" value="RIBOSOMAL LARGE SUBUNIT PSEUDOURIDINE SYNTHASE B"/>
    <property type="match status" value="1"/>
</dbReference>
<dbReference type="InterPro" id="IPR002942">
    <property type="entry name" value="S4_RNA-bd"/>
</dbReference>
<dbReference type="EMBL" id="VFIY01000005">
    <property type="protein sequence ID" value="TPD61903.1"/>
    <property type="molecule type" value="Genomic_DNA"/>
</dbReference>
<dbReference type="OrthoDB" id="9807213at2"/>
<dbReference type="InterPro" id="IPR018496">
    <property type="entry name" value="PsdUridine_synth_RsuA/RluB_CS"/>
</dbReference>
<dbReference type="InterPro" id="IPR042092">
    <property type="entry name" value="PsdUridine_s_RsuA/RluB/E/F_cat"/>
</dbReference>
<feature type="compositionally biased region" description="Low complexity" evidence="7">
    <location>
        <begin position="318"/>
        <end position="331"/>
    </location>
</feature>
<dbReference type="GO" id="GO:0000455">
    <property type="term" value="P:enzyme-directed rRNA pseudouridine synthesis"/>
    <property type="evidence" value="ECO:0007669"/>
    <property type="project" value="UniProtKB-ARBA"/>
</dbReference>